<proteinExistence type="inferred from homology"/>
<dbReference type="PANTHER" id="PTHR47514:SF1">
    <property type="entry name" value="TRANSKETOLASE N-TERMINAL SECTION-RELATED"/>
    <property type="match status" value="1"/>
</dbReference>
<dbReference type="RefSeq" id="WP_176785950.1">
    <property type="nucleotide sequence ID" value="NZ_FNCY01000017.1"/>
</dbReference>
<keyword evidence="3" id="KW-0808">Transferase</keyword>
<evidence type="ECO:0000256" key="2">
    <source>
        <dbReference type="ARBA" id="ARBA00007131"/>
    </source>
</evidence>
<comment type="similarity">
    <text evidence="2">Belongs to the transketolase family.</text>
</comment>
<evidence type="ECO:0000256" key="3">
    <source>
        <dbReference type="ARBA" id="ARBA00022679"/>
    </source>
</evidence>
<dbReference type="Pfam" id="PF00456">
    <property type="entry name" value="Transketolase_N"/>
    <property type="match status" value="1"/>
</dbReference>
<feature type="domain" description="Transketolase N-terminal" evidence="6">
    <location>
        <begin position="18"/>
        <end position="272"/>
    </location>
</feature>
<protein>
    <submittedName>
        <fullName evidence="7">Transketolase</fullName>
    </submittedName>
</protein>
<dbReference type="PROSITE" id="PS00801">
    <property type="entry name" value="TRANSKETOLASE_1"/>
    <property type="match status" value="1"/>
</dbReference>
<dbReference type="SUPFAM" id="SSF52518">
    <property type="entry name" value="Thiamin diphosphate-binding fold (THDP-binding)"/>
    <property type="match status" value="1"/>
</dbReference>
<accession>A0A1G8JVU6</accession>
<dbReference type="STRING" id="83767.SAMN05660652_03273"/>
<dbReference type="Gene3D" id="3.40.50.970">
    <property type="match status" value="1"/>
</dbReference>
<organism evidence="7 8">
    <name type="scientific">Propionivibrio dicarboxylicus</name>
    <dbReference type="NCBI Taxonomy" id="83767"/>
    <lineage>
        <taxon>Bacteria</taxon>
        <taxon>Pseudomonadati</taxon>
        <taxon>Pseudomonadota</taxon>
        <taxon>Betaproteobacteria</taxon>
        <taxon>Rhodocyclales</taxon>
        <taxon>Rhodocyclaceae</taxon>
        <taxon>Propionivibrio</taxon>
    </lineage>
</organism>
<dbReference type="InterPro" id="IPR005474">
    <property type="entry name" value="Transketolase_N"/>
</dbReference>
<dbReference type="Proteomes" id="UP000198607">
    <property type="component" value="Unassembled WGS sequence"/>
</dbReference>
<keyword evidence="8" id="KW-1185">Reference proteome</keyword>
<dbReference type="InterPro" id="IPR049557">
    <property type="entry name" value="Transketolase_CS"/>
</dbReference>
<evidence type="ECO:0000256" key="4">
    <source>
        <dbReference type="ARBA" id="ARBA00022723"/>
    </source>
</evidence>
<dbReference type="CDD" id="cd02012">
    <property type="entry name" value="TPP_TK"/>
    <property type="match status" value="1"/>
</dbReference>
<evidence type="ECO:0000313" key="8">
    <source>
        <dbReference type="Proteomes" id="UP000198607"/>
    </source>
</evidence>
<dbReference type="GO" id="GO:0046872">
    <property type="term" value="F:metal ion binding"/>
    <property type="evidence" value="ECO:0007669"/>
    <property type="project" value="UniProtKB-KW"/>
</dbReference>
<keyword evidence="5" id="KW-0786">Thiamine pyrophosphate</keyword>
<evidence type="ECO:0000313" key="7">
    <source>
        <dbReference type="EMBL" id="SDI35245.1"/>
    </source>
</evidence>
<evidence type="ECO:0000256" key="1">
    <source>
        <dbReference type="ARBA" id="ARBA00001964"/>
    </source>
</evidence>
<evidence type="ECO:0000259" key="6">
    <source>
        <dbReference type="Pfam" id="PF00456"/>
    </source>
</evidence>
<sequence>MENPSNLSFDARVDRLNKIAQELRMHVVDMVYTAQSGHIGGSLSAADFVAALYFDLMNLDPANPGWADRDRFVLSKGHVCPIWYAALAVRGFFPVEELKTLRKNNSRLQGHPIATYLPGLDASAGSLGIGFAQAVGIAMEGKLMRKKDYKVYTVLGDGEINEGIIWESSLAAAKFKLDNLVAIIDINNLQLDGTLAEVMPTEPIDEKFRALGFDVLKMNGHDMADVLTTLMKAKRACSGKPTCVLAYTVKGKGVSFMENQLDWHGKAPNEAQYTQAIAELKGAA</sequence>
<comment type="cofactor">
    <cofactor evidence="1">
        <name>thiamine diphosphate</name>
        <dbReference type="ChEBI" id="CHEBI:58937"/>
    </cofactor>
</comment>
<evidence type="ECO:0000256" key="5">
    <source>
        <dbReference type="ARBA" id="ARBA00023052"/>
    </source>
</evidence>
<reference evidence="7 8" key="1">
    <citation type="submission" date="2016-10" db="EMBL/GenBank/DDBJ databases">
        <authorList>
            <person name="de Groot N.N."/>
        </authorList>
    </citation>
    <scope>NUCLEOTIDE SEQUENCE [LARGE SCALE GENOMIC DNA]</scope>
    <source>
        <strain evidence="7 8">DSM 5885</strain>
    </source>
</reference>
<dbReference type="InterPro" id="IPR029061">
    <property type="entry name" value="THDP-binding"/>
</dbReference>
<dbReference type="EMBL" id="FNCY01000017">
    <property type="protein sequence ID" value="SDI35245.1"/>
    <property type="molecule type" value="Genomic_DNA"/>
</dbReference>
<dbReference type="AlphaFoldDB" id="A0A1G8JVU6"/>
<keyword evidence="4" id="KW-0479">Metal-binding</keyword>
<dbReference type="GO" id="GO:0016740">
    <property type="term" value="F:transferase activity"/>
    <property type="evidence" value="ECO:0007669"/>
    <property type="project" value="UniProtKB-KW"/>
</dbReference>
<name>A0A1G8JVU6_9RHOO</name>
<dbReference type="PANTHER" id="PTHR47514">
    <property type="entry name" value="TRANSKETOLASE N-TERMINAL SECTION-RELATED"/>
    <property type="match status" value="1"/>
</dbReference>
<gene>
    <name evidence="7" type="ORF">SAMN05660652_03273</name>
</gene>